<keyword evidence="4" id="KW-1185">Reference proteome</keyword>
<dbReference type="InterPro" id="IPR025677">
    <property type="entry name" value="OST-HTH-assoc_dom"/>
</dbReference>
<feature type="domain" description="OST-HTH associated" evidence="1">
    <location>
        <begin position="36"/>
        <end position="80"/>
    </location>
</feature>
<dbReference type="PaxDb" id="3880-AES58838"/>
<proteinExistence type="predicted"/>
<dbReference type="Proteomes" id="UP000002051">
    <property type="component" value="Unassembled WGS sequence"/>
</dbReference>
<evidence type="ECO:0000313" key="2">
    <source>
        <dbReference type="EMBL" id="AES58838.1"/>
    </source>
</evidence>
<evidence type="ECO:0000259" key="1">
    <source>
        <dbReference type="Pfam" id="PF14418"/>
    </source>
</evidence>
<accession>G7I537</accession>
<reference evidence="2 4" key="2">
    <citation type="journal article" date="2014" name="BMC Genomics">
        <title>An improved genome release (version Mt4.0) for the model legume Medicago truncatula.</title>
        <authorList>
            <person name="Tang H."/>
            <person name="Krishnakumar V."/>
            <person name="Bidwell S."/>
            <person name="Rosen B."/>
            <person name="Chan A."/>
            <person name="Zhou S."/>
            <person name="Gentzbittel L."/>
            <person name="Childs K.L."/>
            <person name="Yandell M."/>
            <person name="Gundlach H."/>
            <person name="Mayer K.F."/>
            <person name="Schwartz D.C."/>
            <person name="Town C.D."/>
        </authorList>
    </citation>
    <scope>GENOME REANNOTATION</scope>
    <source>
        <strain evidence="3 4">cv. Jemalong A17</strain>
    </source>
</reference>
<reference evidence="2 4" key="1">
    <citation type="journal article" date="2011" name="Nature">
        <title>The Medicago genome provides insight into the evolution of rhizobial symbioses.</title>
        <authorList>
            <person name="Young N.D."/>
            <person name="Debelle F."/>
            <person name="Oldroyd G.E."/>
            <person name="Geurts R."/>
            <person name="Cannon S.B."/>
            <person name="Udvardi M.K."/>
            <person name="Benedito V.A."/>
            <person name="Mayer K.F."/>
            <person name="Gouzy J."/>
            <person name="Schoof H."/>
            <person name="Van de Peer Y."/>
            <person name="Proost S."/>
            <person name="Cook D.R."/>
            <person name="Meyers B.C."/>
            <person name="Spannagl M."/>
            <person name="Cheung F."/>
            <person name="De Mita S."/>
            <person name="Krishnakumar V."/>
            <person name="Gundlach H."/>
            <person name="Zhou S."/>
            <person name="Mudge J."/>
            <person name="Bharti A.K."/>
            <person name="Murray J.D."/>
            <person name="Naoumkina M.A."/>
            <person name="Rosen B."/>
            <person name="Silverstein K.A."/>
            <person name="Tang H."/>
            <person name="Rombauts S."/>
            <person name="Zhao P.X."/>
            <person name="Zhou P."/>
            <person name="Barbe V."/>
            <person name="Bardou P."/>
            <person name="Bechner M."/>
            <person name="Bellec A."/>
            <person name="Berger A."/>
            <person name="Berges H."/>
            <person name="Bidwell S."/>
            <person name="Bisseling T."/>
            <person name="Choisne N."/>
            <person name="Couloux A."/>
            <person name="Denny R."/>
            <person name="Deshpande S."/>
            <person name="Dai X."/>
            <person name="Doyle J.J."/>
            <person name="Dudez A.M."/>
            <person name="Farmer A.D."/>
            <person name="Fouteau S."/>
            <person name="Franken C."/>
            <person name="Gibelin C."/>
            <person name="Gish J."/>
            <person name="Goldstein S."/>
            <person name="Gonzalez A.J."/>
            <person name="Green P.J."/>
            <person name="Hallab A."/>
            <person name="Hartog M."/>
            <person name="Hua A."/>
            <person name="Humphray S.J."/>
            <person name="Jeong D.H."/>
            <person name="Jing Y."/>
            <person name="Jocker A."/>
            <person name="Kenton S.M."/>
            <person name="Kim D.J."/>
            <person name="Klee K."/>
            <person name="Lai H."/>
            <person name="Lang C."/>
            <person name="Lin S."/>
            <person name="Macmil S.L."/>
            <person name="Magdelenat G."/>
            <person name="Matthews L."/>
            <person name="McCorrison J."/>
            <person name="Monaghan E.L."/>
            <person name="Mun J.H."/>
            <person name="Najar F.Z."/>
            <person name="Nicholson C."/>
            <person name="Noirot C."/>
            <person name="O'Bleness M."/>
            <person name="Paule C.R."/>
            <person name="Poulain J."/>
            <person name="Prion F."/>
            <person name="Qin B."/>
            <person name="Qu C."/>
            <person name="Retzel E.F."/>
            <person name="Riddle C."/>
            <person name="Sallet E."/>
            <person name="Samain S."/>
            <person name="Samson N."/>
            <person name="Sanders I."/>
            <person name="Saurat O."/>
            <person name="Scarpelli C."/>
            <person name="Schiex T."/>
            <person name="Segurens B."/>
            <person name="Severin A.J."/>
            <person name="Sherrier D.J."/>
            <person name="Shi R."/>
            <person name="Sims S."/>
            <person name="Singer S.R."/>
            <person name="Sinharoy S."/>
            <person name="Sterck L."/>
            <person name="Viollet A."/>
            <person name="Wang B.B."/>
            <person name="Wang K."/>
            <person name="Wang M."/>
            <person name="Wang X."/>
            <person name="Warfsmann J."/>
            <person name="Weissenbach J."/>
            <person name="White D.D."/>
            <person name="White J.D."/>
            <person name="Wiley G.B."/>
            <person name="Wincker P."/>
            <person name="Xing Y."/>
            <person name="Yang L."/>
            <person name="Yao Z."/>
            <person name="Ying F."/>
            <person name="Zhai J."/>
            <person name="Zhou L."/>
            <person name="Zuber A."/>
            <person name="Denarie J."/>
            <person name="Dixon R.A."/>
            <person name="May G.D."/>
            <person name="Schwartz D.C."/>
            <person name="Rogers J."/>
            <person name="Quetier F."/>
            <person name="Town C.D."/>
            <person name="Roe B.A."/>
        </authorList>
    </citation>
    <scope>NUCLEOTIDE SEQUENCE [LARGE SCALE GENOMIC DNA]</scope>
    <source>
        <strain evidence="2">A17</strain>
        <strain evidence="3 4">cv. Jemalong A17</strain>
    </source>
</reference>
<organism evidence="2 4">
    <name type="scientific">Medicago truncatula</name>
    <name type="common">Barrel medic</name>
    <name type="synonym">Medicago tribuloides</name>
    <dbReference type="NCBI Taxonomy" id="3880"/>
    <lineage>
        <taxon>Eukaryota</taxon>
        <taxon>Viridiplantae</taxon>
        <taxon>Streptophyta</taxon>
        <taxon>Embryophyta</taxon>
        <taxon>Tracheophyta</taxon>
        <taxon>Spermatophyta</taxon>
        <taxon>Magnoliopsida</taxon>
        <taxon>eudicotyledons</taxon>
        <taxon>Gunneridae</taxon>
        <taxon>Pentapetalae</taxon>
        <taxon>rosids</taxon>
        <taxon>fabids</taxon>
        <taxon>Fabales</taxon>
        <taxon>Fabaceae</taxon>
        <taxon>Papilionoideae</taxon>
        <taxon>50 kb inversion clade</taxon>
        <taxon>NPAAA clade</taxon>
        <taxon>Hologalegina</taxon>
        <taxon>IRL clade</taxon>
        <taxon>Trifolieae</taxon>
        <taxon>Medicago</taxon>
    </lineage>
</organism>
<dbReference type="EMBL" id="CM001217">
    <property type="protein sequence ID" value="AES58838.1"/>
    <property type="molecule type" value="Genomic_DNA"/>
</dbReference>
<name>G7I537_MEDTR</name>
<dbReference type="HOGENOM" id="CLU_2472403_0_0_1"/>
<dbReference type="Pfam" id="PF14418">
    <property type="entry name" value="OHA"/>
    <property type="match status" value="1"/>
</dbReference>
<dbReference type="EnsemblPlants" id="AES58838">
    <property type="protein sequence ID" value="AES58838"/>
    <property type="gene ID" value="MTR_1g008910"/>
</dbReference>
<sequence>MLPYILIIEDLQNPISTLLRQKVQGELSNKKYLEDLAHRLQKHGPIFLKSLTENKILQLVELLIAKKWLEESPSEEIPFSLTKSVQMS</sequence>
<protein>
    <submittedName>
        <fullName evidence="2">OST-HTH associated domain protein</fullName>
    </submittedName>
</protein>
<evidence type="ECO:0000313" key="3">
    <source>
        <dbReference type="EnsemblPlants" id="AES58838"/>
    </source>
</evidence>
<gene>
    <name evidence="2" type="ordered locus">MTR_1g008910</name>
</gene>
<dbReference type="AlphaFoldDB" id="G7I537"/>
<reference evidence="3" key="3">
    <citation type="submission" date="2015-04" db="UniProtKB">
        <authorList>
            <consortium name="EnsemblPlants"/>
        </authorList>
    </citation>
    <scope>IDENTIFICATION</scope>
    <source>
        <strain evidence="3">cv. Jemalong A17</strain>
    </source>
</reference>
<evidence type="ECO:0000313" key="4">
    <source>
        <dbReference type="Proteomes" id="UP000002051"/>
    </source>
</evidence>